<sequence length="662" mass="74872">MLNQDSLSQLKGLKSQMEAEKERAEAVVKGTQARYGFAVLDDGREVFIPPDEMLKVFPEDRVQVCIRPAKDNKTIADIEKLIDCPLGDFTGRCVRKGKALFVEPDLRQLSRWLFIPPHARNGVQEGDYVRCAILRHPIRDGKPQAKILSVIGGEDTPGIENLYSMAKYRLSADWGASSRKELEKQLAECRPLEAEYRQDLTDLEFISIDAAKTQDIDDALYAQISDDGWTLFVAIADPTSYIPPDSDLQRDVAARGTSVYFHGDILPMLPEELSQETCALSEGADRPALVCKIAINDDGRVGEYEFIEATIRSRAKLSYYAVDKYLSGQNEELMMHASPLEALYQVYRALRGNRETNHLVMEDRQEYRWIMDDNKQIDHIEPFEKLLSQKLVEECMIAANRCAARFLTENNAGGPFVTHPGFRSDRLDEMRKFLTMHAPEVAEADVTTVAGYQQIMRALSRPGQALPLRTMVNRLLTRAEITASPAPHMGMALEHYTNCTSPLRKYLDFLVHLQIKAILREQPAARLEQSVLEALAERISTARAATLEAERWLAGKHLARVVERQEGKTFKARVAHVNSSGFNVRLDDNGLDGFVDLRKDPEKFSYDKWTASLTSTTRRFQLNDEVELRFIGVDRENRYQAGFELVEGCGLKPPKEEKKAAQ</sequence>
<dbReference type="PROSITE" id="PS50126">
    <property type="entry name" value="S1"/>
    <property type="match status" value="1"/>
</dbReference>
<feature type="coiled-coil region" evidence="9">
    <location>
        <begin position="3"/>
        <end position="34"/>
    </location>
</feature>
<evidence type="ECO:0000256" key="4">
    <source>
        <dbReference type="ARBA" id="ARBA00022490"/>
    </source>
</evidence>
<evidence type="ECO:0000256" key="1">
    <source>
        <dbReference type="ARBA" id="ARBA00001849"/>
    </source>
</evidence>
<dbReference type="GO" id="GO:0008859">
    <property type="term" value="F:exoribonuclease II activity"/>
    <property type="evidence" value="ECO:0007669"/>
    <property type="project" value="UniProtKB-EC"/>
</dbReference>
<keyword evidence="7" id="KW-0269">Exonuclease</keyword>
<evidence type="ECO:0000256" key="5">
    <source>
        <dbReference type="ARBA" id="ARBA00022722"/>
    </source>
</evidence>
<keyword evidence="6" id="KW-0378">Hydrolase</keyword>
<dbReference type="SMART" id="SM00316">
    <property type="entry name" value="S1"/>
    <property type="match status" value="2"/>
</dbReference>
<dbReference type="Pfam" id="PF08206">
    <property type="entry name" value="OB_RNB"/>
    <property type="match status" value="1"/>
</dbReference>
<dbReference type="OrthoDB" id="9764149at2"/>
<evidence type="ECO:0000313" key="11">
    <source>
        <dbReference type="EMBL" id="PLW68383.1"/>
    </source>
</evidence>
<dbReference type="PANTHER" id="PTHR23355:SF37">
    <property type="entry name" value="EXORIBONUCLEASE 2"/>
    <property type="match status" value="1"/>
</dbReference>
<dbReference type="InterPro" id="IPR001900">
    <property type="entry name" value="RNase_II/R"/>
</dbReference>
<dbReference type="AlphaFoldDB" id="A0A2N5X1L7"/>
<dbReference type="PANTHER" id="PTHR23355">
    <property type="entry name" value="RIBONUCLEASE"/>
    <property type="match status" value="1"/>
</dbReference>
<comment type="subcellular location">
    <subcellularLocation>
        <location evidence="2">Cytoplasm</location>
    </subcellularLocation>
</comment>
<dbReference type="InterPro" id="IPR004476">
    <property type="entry name" value="RNase_II/RNase_R"/>
</dbReference>
<dbReference type="Pfam" id="PF17876">
    <property type="entry name" value="CSD2"/>
    <property type="match status" value="1"/>
</dbReference>
<dbReference type="InterPro" id="IPR050180">
    <property type="entry name" value="RNR_Ribonuclease"/>
</dbReference>
<dbReference type="InterPro" id="IPR013223">
    <property type="entry name" value="RNase_B_OB_dom"/>
</dbReference>
<gene>
    <name evidence="11" type="ORF">C0039_12650</name>
</gene>
<dbReference type="GO" id="GO:0003723">
    <property type="term" value="F:RNA binding"/>
    <property type="evidence" value="ECO:0007669"/>
    <property type="project" value="UniProtKB-KW"/>
</dbReference>
<dbReference type="Proteomes" id="UP000235005">
    <property type="component" value="Unassembled WGS sequence"/>
</dbReference>
<keyword evidence="12" id="KW-1185">Reference proteome</keyword>
<dbReference type="NCBIfam" id="TIGR00358">
    <property type="entry name" value="3_prime_RNase"/>
    <property type="match status" value="1"/>
</dbReference>
<dbReference type="GO" id="GO:0006402">
    <property type="term" value="P:mRNA catabolic process"/>
    <property type="evidence" value="ECO:0007669"/>
    <property type="project" value="TreeGrafter"/>
</dbReference>
<dbReference type="EMBL" id="PKUS01000015">
    <property type="protein sequence ID" value="PLW68383.1"/>
    <property type="molecule type" value="Genomic_DNA"/>
</dbReference>
<evidence type="ECO:0000256" key="6">
    <source>
        <dbReference type="ARBA" id="ARBA00022801"/>
    </source>
</evidence>
<dbReference type="InterPro" id="IPR012340">
    <property type="entry name" value="NA-bd_OB-fold"/>
</dbReference>
<proteinExistence type="predicted"/>
<evidence type="ECO:0000313" key="12">
    <source>
        <dbReference type="Proteomes" id="UP000235005"/>
    </source>
</evidence>
<dbReference type="SUPFAM" id="SSF50249">
    <property type="entry name" value="Nucleic acid-binding proteins"/>
    <property type="match status" value="3"/>
</dbReference>
<protein>
    <recommendedName>
        <fullName evidence="3">exoribonuclease II</fullName>
        <ecNumber evidence="3">3.1.13.1</ecNumber>
    </recommendedName>
</protein>
<evidence type="ECO:0000259" key="10">
    <source>
        <dbReference type="PROSITE" id="PS50126"/>
    </source>
</evidence>
<dbReference type="Gene3D" id="2.40.50.140">
    <property type="entry name" value="Nucleic acid-binding proteins"/>
    <property type="match status" value="2"/>
</dbReference>
<evidence type="ECO:0000256" key="7">
    <source>
        <dbReference type="ARBA" id="ARBA00022839"/>
    </source>
</evidence>
<dbReference type="GO" id="GO:0005829">
    <property type="term" value="C:cytosol"/>
    <property type="evidence" value="ECO:0007669"/>
    <property type="project" value="TreeGrafter"/>
</dbReference>
<dbReference type="InterPro" id="IPR040476">
    <property type="entry name" value="CSD2"/>
</dbReference>
<keyword evidence="5" id="KW-0540">Nuclease</keyword>
<keyword evidence="9" id="KW-0175">Coiled coil</keyword>
<evidence type="ECO:0000256" key="3">
    <source>
        <dbReference type="ARBA" id="ARBA00012163"/>
    </source>
</evidence>
<dbReference type="Pfam" id="PF00575">
    <property type="entry name" value="S1"/>
    <property type="match status" value="1"/>
</dbReference>
<dbReference type="InterPro" id="IPR003029">
    <property type="entry name" value="S1_domain"/>
</dbReference>
<name>A0A2N5X1L7_9GAMM</name>
<feature type="domain" description="S1 motif" evidence="10">
    <location>
        <begin position="567"/>
        <end position="646"/>
    </location>
</feature>
<accession>A0A2N5X1L7</accession>
<dbReference type="RefSeq" id="WP_101518252.1">
    <property type="nucleotide sequence ID" value="NZ_PKUS01000015.1"/>
</dbReference>
<evidence type="ECO:0000256" key="2">
    <source>
        <dbReference type="ARBA" id="ARBA00004496"/>
    </source>
</evidence>
<organism evidence="11 12">
    <name type="scientific">Pseudohalioglobus lutimaris</name>
    <dbReference type="NCBI Taxonomy" id="1737061"/>
    <lineage>
        <taxon>Bacteria</taxon>
        <taxon>Pseudomonadati</taxon>
        <taxon>Pseudomonadota</taxon>
        <taxon>Gammaproteobacteria</taxon>
        <taxon>Cellvibrionales</taxon>
        <taxon>Halieaceae</taxon>
        <taxon>Pseudohalioglobus</taxon>
    </lineage>
</organism>
<keyword evidence="4" id="KW-0963">Cytoplasm</keyword>
<keyword evidence="8" id="KW-0694">RNA-binding</keyword>
<reference evidence="11 12" key="1">
    <citation type="submission" date="2018-01" db="EMBL/GenBank/DDBJ databases">
        <title>The draft genome sequence of Halioglobus lutimaris HF004.</title>
        <authorList>
            <person name="Du Z.-J."/>
            <person name="Shi M.-J."/>
        </authorList>
    </citation>
    <scope>NUCLEOTIDE SEQUENCE [LARGE SCALE GENOMIC DNA]</scope>
    <source>
        <strain evidence="11 12">HF004</strain>
    </source>
</reference>
<comment type="catalytic activity">
    <reaction evidence="1">
        <text>Exonucleolytic cleavage in the 3'- to 5'-direction to yield nucleoside 5'-phosphates.</text>
        <dbReference type="EC" id="3.1.13.1"/>
    </reaction>
</comment>
<evidence type="ECO:0000256" key="9">
    <source>
        <dbReference type="SAM" id="Coils"/>
    </source>
</evidence>
<dbReference type="Pfam" id="PF00773">
    <property type="entry name" value="RNB"/>
    <property type="match status" value="1"/>
</dbReference>
<evidence type="ECO:0000256" key="8">
    <source>
        <dbReference type="ARBA" id="ARBA00022884"/>
    </source>
</evidence>
<dbReference type="SMART" id="SM00955">
    <property type="entry name" value="RNB"/>
    <property type="match status" value="1"/>
</dbReference>
<dbReference type="EC" id="3.1.13.1" evidence="3"/>
<comment type="caution">
    <text evidence="11">The sequence shown here is derived from an EMBL/GenBank/DDBJ whole genome shotgun (WGS) entry which is preliminary data.</text>
</comment>